<dbReference type="RefSeq" id="WP_347437507.1">
    <property type="nucleotide sequence ID" value="NZ_CP089291.1"/>
</dbReference>
<protein>
    <submittedName>
        <fullName evidence="1">ArpU family transcriptional regulator</fullName>
    </submittedName>
</protein>
<dbReference type="NCBIfam" id="TIGR01637">
    <property type="entry name" value="phage_arpU"/>
    <property type="match status" value="1"/>
</dbReference>
<reference evidence="1" key="1">
    <citation type="submission" date="2021-12" db="EMBL/GenBank/DDBJ databases">
        <title>Alicyclobacillaceae gen. nov., sp. nov., isolated from chalcocite enrichment system.</title>
        <authorList>
            <person name="Jiang Z."/>
        </authorList>
    </citation>
    <scope>NUCLEOTIDE SEQUENCE</scope>
    <source>
        <strain evidence="1">MYW30-H2</strain>
    </source>
</reference>
<accession>A0ABY4CJV9</accession>
<proteinExistence type="predicted"/>
<name>A0ABY4CJV9_9BACL</name>
<organism evidence="1 2">
    <name type="scientific">Fodinisporobacter ferrooxydans</name>
    <dbReference type="NCBI Taxonomy" id="2901836"/>
    <lineage>
        <taxon>Bacteria</taxon>
        <taxon>Bacillati</taxon>
        <taxon>Bacillota</taxon>
        <taxon>Bacilli</taxon>
        <taxon>Bacillales</taxon>
        <taxon>Alicyclobacillaceae</taxon>
        <taxon>Fodinisporobacter</taxon>
    </lineage>
</organism>
<gene>
    <name evidence="1" type="ORF">LSG31_00550</name>
</gene>
<sequence length="151" mass="17745">MVQQLSFELPEIDRQATRDAVERALETARFYKEVGFVPRMPPVSHSFPRTDADFIHGQNNNRSAVEEAAVYNVDEYEHRRQVVEQVERAVGRLGPLERKIITKKYLEQDEIPDYCVATELSLSERKYYRVKARAIYKLAFSLRIEVMHEQK</sequence>
<evidence type="ECO:0000313" key="1">
    <source>
        <dbReference type="EMBL" id="UOF90808.1"/>
    </source>
</evidence>
<dbReference type="InterPro" id="IPR006524">
    <property type="entry name" value="ArpU-like"/>
</dbReference>
<evidence type="ECO:0000313" key="2">
    <source>
        <dbReference type="Proteomes" id="UP000830167"/>
    </source>
</evidence>
<keyword evidence="2" id="KW-1185">Reference proteome</keyword>
<dbReference type="EMBL" id="CP089291">
    <property type="protein sequence ID" value="UOF90808.1"/>
    <property type="molecule type" value="Genomic_DNA"/>
</dbReference>
<dbReference type="Proteomes" id="UP000830167">
    <property type="component" value="Chromosome"/>
</dbReference>